<dbReference type="InterPro" id="IPR009097">
    <property type="entry name" value="Cyclic_Pdiesterase"/>
</dbReference>
<evidence type="ECO:0000256" key="7">
    <source>
        <dbReference type="SAM" id="MobiDB-lite"/>
    </source>
</evidence>
<dbReference type="Proteomes" id="UP000239649">
    <property type="component" value="Unassembled WGS sequence"/>
</dbReference>
<feature type="region of interest" description="Disordered" evidence="7">
    <location>
        <begin position="624"/>
        <end position="645"/>
    </location>
</feature>
<dbReference type="PROSITE" id="PS51143">
    <property type="entry name" value="MT_A70"/>
    <property type="match status" value="1"/>
</dbReference>
<dbReference type="GO" id="GO:0032259">
    <property type="term" value="P:methylation"/>
    <property type="evidence" value="ECO:0007669"/>
    <property type="project" value="UniProtKB-KW"/>
</dbReference>
<dbReference type="Gene3D" id="3.90.1140.10">
    <property type="entry name" value="Cyclic phosphodiesterase"/>
    <property type="match status" value="1"/>
</dbReference>
<evidence type="ECO:0000256" key="4">
    <source>
        <dbReference type="ARBA" id="ARBA00022691"/>
    </source>
</evidence>
<protein>
    <recommendedName>
        <fullName evidence="1">mRNA m(6)A methyltransferase</fullName>
        <ecNumber evidence="1">2.1.1.348</ecNumber>
    </recommendedName>
</protein>
<dbReference type="Pfam" id="PF10469">
    <property type="entry name" value="AKAP7_NLS"/>
    <property type="match status" value="1"/>
</dbReference>
<dbReference type="GO" id="GO:0036396">
    <property type="term" value="C:RNA N6-methyladenosine methyltransferase complex"/>
    <property type="evidence" value="ECO:0007669"/>
    <property type="project" value="TreeGrafter"/>
</dbReference>
<name>A0A2P6VEU6_9CHLO</name>
<evidence type="ECO:0000256" key="2">
    <source>
        <dbReference type="ARBA" id="ARBA00022603"/>
    </source>
</evidence>
<dbReference type="SUPFAM" id="SSF53335">
    <property type="entry name" value="S-adenosyl-L-methionine-dependent methyltransferases"/>
    <property type="match status" value="1"/>
</dbReference>
<dbReference type="PANTHER" id="PTHR12829:SF7">
    <property type="entry name" value="N6-ADENOSINE-METHYLTRANSFERASE CATALYTIC SUBUNIT"/>
    <property type="match status" value="1"/>
</dbReference>
<proteinExistence type="inferred from homology"/>
<keyword evidence="4" id="KW-0949">S-adenosyl-L-methionine</keyword>
<dbReference type="STRING" id="554055.A0A2P6VEU6"/>
<dbReference type="Pfam" id="PF05063">
    <property type="entry name" value="MT-A70"/>
    <property type="match status" value="1"/>
</dbReference>
<comment type="similarity">
    <text evidence="6">Belongs to the MT-A70-like family.</text>
</comment>
<evidence type="ECO:0000313" key="9">
    <source>
        <dbReference type="EMBL" id="PSC72612.1"/>
    </source>
</evidence>
<dbReference type="Gene3D" id="3.40.50.150">
    <property type="entry name" value="Vaccinia Virus protein VP39"/>
    <property type="match status" value="1"/>
</dbReference>
<dbReference type="OrthoDB" id="10262526at2759"/>
<dbReference type="PANTHER" id="PTHR12829">
    <property type="entry name" value="N6-ADENOSINE-METHYLTRANSFERASE"/>
    <property type="match status" value="1"/>
</dbReference>
<evidence type="ECO:0000256" key="6">
    <source>
        <dbReference type="PROSITE-ProRule" id="PRU00489"/>
    </source>
</evidence>
<dbReference type="AlphaFoldDB" id="A0A2P6VEU6"/>
<keyword evidence="2" id="KW-0489">Methyltransferase</keyword>
<feature type="region of interest" description="Disordered" evidence="7">
    <location>
        <begin position="446"/>
        <end position="492"/>
    </location>
</feature>
<dbReference type="SUPFAM" id="SSF55144">
    <property type="entry name" value="LigT-like"/>
    <property type="match status" value="1"/>
</dbReference>
<reference evidence="9 10" key="1">
    <citation type="journal article" date="2018" name="Plant J.">
        <title>Genome sequences of Chlorella sorokiniana UTEX 1602 and Micractinium conductrix SAG 241.80: implications to maltose excretion by a green alga.</title>
        <authorList>
            <person name="Arriola M.B."/>
            <person name="Velmurugan N."/>
            <person name="Zhang Y."/>
            <person name="Plunkett M.H."/>
            <person name="Hondzo H."/>
            <person name="Barney B.M."/>
        </authorList>
    </citation>
    <scope>NUCLEOTIDE SEQUENCE [LARGE SCALE GENOMIC DNA]</scope>
    <source>
        <strain evidence="9 10">SAG 241.80</strain>
    </source>
</reference>
<dbReference type="InterPro" id="IPR007757">
    <property type="entry name" value="MT-A70-like"/>
</dbReference>
<feature type="compositionally biased region" description="Basic residues" evidence="7">
    <location>
        <begin position="454"/>
        <end position="469"/>
    </location>
</feature>
<feature type="compositionally biased region" description="Basic and acidic residues" evidence="7">
    <location>
        <begin position="470"/>
        <end position="488"/>
    </location>
</feature>
<organism evidence="9 10">
    <name type="scientific">Micractinium conductrix</name>
    <dbReference type="NCBI Taxonomy" id="554055"/>
    <lineage>
        <taxon>Eukaryota</taxon>
        <taxon>Viridiplantae</taxon>
        <taxon>Chlorophyta</taxon>
        <taxon>core chlorophytes</taxon>
        <taxon>Trebouxiophyceae</taxon>
        <taxon>Chlorellales</taxon>
        <taxon>Chlorellaceae</taxon>
        <taxon>Chlorella clade</taxon>
        <taxon>Micractinium</taxon>
    </lineage>
</organism>
<dbReference type="GO" id="GO:0001734">
    <property type="term" value="F:mRNA m(6)A methyltransferase activity"/>
    <property type="evidence" value="ECO:0007669"/>
    <property type="project" value="UniProtKB-EC"/>
</dbReference>
<keyword evidence="3" id="KW-0808">Transferase</keyword>
<evidence type="ECO:0000256" key="3">
    <source>
        <dbReference type="ARBA" id="ARBA00022679"/>
    </source>
</evidence>
<evidence type="ECO:0000256" key="1">
    <source>
        <dbReference type="ARBA" id="ARBA00012160"/>
    </source>
</evidence>
<accession>A0A2P6VEU6</accession>
<evidence type="ECO:0000313" key="10">
    <source>
        <dbReference type="Proteomes" id="UP000239649"/>
    </source>
</evidence>
<comment type="caution">
    <text evidence="9">The sequence shown here is derived from an EMBL/GenBank/DDBJ whole genome shotgun (WGS) entry which is preliminary data.</text>
</comment>
<dbReference type="EMBL" id="LHPF02000009">
    <property type="protein sequence ID" value="PSC72612.1"/>
    <property type="molecule type" value="Genomic_DNA"/>
</dbReference>
<sequence length="645" mass="69840">MASALELPAVRELLAAEGAALRARWEASDAPTLEAEIARYKGALAAVLEELQSLGVETAEGAEGEEAGEGKEGVEGVDWRYGSVQDLDPSEWQVPPHCIPIHANVTTYDWSRLIRSTQFDVIMMDPPWQLATANPTRGVALGYSQLTDQHIAQLPIPRLQQNGLLFVWVINAKYQFCLDLFDQWGYELVDEVVWVKMTVNRRLAKSHGFYLQHAKEVCLVARKGEDPPGMRSGVGSDIIYSERRGQSQKPEEIYQLIEQLVPNGKYLEIFGRKNNLRDYWVTVGNEITGQGPPKEDQRALQEGLRIPNAVSQHPHVRSAIEAVHAGIAQRAPHLEKVCVEAASAHLTLGVMALGSAEERSRAGSTLAALAAPLAQQALLHPVEVCFEGLSHFKNQVLYLDLKQDGGLEQLMRLAAATRAHFQESGLLLEADRAFVPHLTVAKTSKLQDSWGGRGHGRGRGHGGRRHGGRGGHDMRAERRGKQERQQREQEDEEALALLGSVGGEGAQQRVEAAAYAAAEIEPIAGVAGGATANATAQWGQQEVSRPPAMAAAHTQQAQQQQEQLDRRHIPGEAWAQHAGILGGPAVLAELQLCAMQGRKPGTYYDVIARLPLAPTAAAAAVVTGSGGSGEAEQAEPALSGRRHGS</sequence>
<feature type="domain" description="A-kinase anchor protein 7-like phosphoesterase" evidence="8">
    <location>
        <begin position="313"/>
        <end position="450"/>
    </location>
</feature>
<dbReference type="EC" id="2.1.1.348" evidence="1"/>
<evidence type="ECO:0000256" key="5">
    <source>
        <dbReference type="ARBA" id="ARBA00048957"/>
    </source>
</evidence>
<evidence type="ECO:0000259" key="8">
    <source>
        <dbReference type="Pfam" id="PF10469"/>
    </source>
</evidence>
<dbReference type="InterPro" id="IPR029063">
    <property type="entry name" value="SAM-dependent_MTases_sf"/>
</dbReference>
<comment type="catalytic activity">
    <reaction evidence="5">
        <text>an adenosine in mRNA + S-adenosyl-L-methionine = an N(6)-methyladenosine in mRNA + S-adenosyl-L-homocysteine + H(+)</text>
        <dbReference type="Rhea" id="RHEA:55584"/>
        <dbReference type="Rhea" id="RHEA-COMP:12414"/>
        <dbReference type="Rhea" id="RHEA-COMP:12417"/>
        <dbReference type="ChEBI" id="CHEBI:15378"/>
        <dbReference type="ChEBI" id="CHEBI:57856"/>
        <dbReference type="ChEBI" id="CHEBI:59789"/>
        <dbReference type="ChEBI" id="CHEBI:74411"/>
        <dbReference type="ChEBI" id="CHEBI:74449"/>
        <dbReference type="EC" id="2.1.1.348"/>
    </reaction>
</comment>
<dbReference type="InterPro" id="IPR019510">
    <property type="entry name" value="AKAP7-like_phosphoesterase"/>
</dbReference>
<gene>
    <name evidence="9" type="ORF">C2E20_3861</name>
</gene>
<dbReference type="GO" id="GO:0005634">
    <property type="term" value="C:nucleus"/>
    <property type="evidence" value="ECO:0007669"/>
    <property type="project" value="TreeGrafter"/>
</dbReference>
<keyword evidence="10" id="KW-1185">Reference proteome</keyword>